<dbReference type="NCBIfam" id="TIGR00525">
    <property type="entry name" value="folB"/>
    <property type="match status" value="1"/>
</dbReference>
<evidence type="ECO:0000256" key="5">
    <source>
        <dbReference type="ARBA" id="ARBA00023239"/>
    </source>
</evidence>
<dbReference type="FunFam" id="3.30.1130.10:FF:000003">
    <property type="entry name" value="7,8-dihydroneopterin aldolase"/>
    <property type="match status" value="1"/>
</dbReference>
<dbReference type="GO" id="GO:0004150">
    <property type="term" value="F:dihydroneopterin aldolase activity"/>
    <property type="evidence" value="ECO:0007669"/>
    <property type="project" value="UniProtKB-UniRule"/>
</dbReference>
<dbReference type="OrthoDB" id="9808041at2"/>
<feature type="domain" description="Dihydroneopterin aldolase/epimerase" evidence="7">
    <location>
        <begin position="12"/>
        <end position="124"/>
    </location>
</feature>
<dbReference type="AlphaFoldDB" id="A0A7G6E5P4"/>
<evidence type="ECO:0000256" key="2">
    <source>
        <dbReference type="ARBA" id="ARBA00005013"/>
    </source>
</evidence>
<organism evidence="8 9">
    <name type="scientific">Thermanaerosceptrum fracticalcis</name>
    <dbReference type="NCBI Taxonomy" id="1712410"/>
    <lineage>
        <taxon>Bacteria</taxon>
        <taxon>Bacillati</taxon>
        <taxon>Bacillota</taxon>
        <taxon>Clostridia</taxon>
        <taxon>Eubacteriales</taxon>
        <taxon>Peptococcaceae</taxon>
        <taxon>Thermanaerosceptrum</taxon>
    </lineage>
</organism>
<keyword evidence="9" id="KW-1185">Reference proteome</keyword>
<dbReference type="KEGG" id="tfr:BR63_14530"/>
<dbReference type="EC" id="4.1.2.25" evidence="6"/>
<comment type="function">
    <text evidence="6">Catalyzes the conversion of 7,8-dihydroneopterin to 6-hydroxymethyl-7,8-dihydropterin.</text>
</comment>
<keyword evidence="4 6" id="KW-0289">Folate biosynthesis</keyword>
<evidence type="ECO:0000256" key="1">
    <source>
        <dbReference type="ARBA" id="ARBA00001353"/>
    </source>
</evidence>
<dbReference type="Pfam" id="PF02152">
    <property type="entry name" value="FolB"/>
    <property type="match status" value="1"/>
</dbReference>
<comment type="catalytic activity">
    <reaction evidence="1 6">
        <text>7,8-dihydroneopterin = 6-hydroxymethyl-7,8-dihydropterin + glycolaldehyde</text>
        <dbReference type="Rhea" id="RHEA:10540"/>
        <dbReference type="ChEBI" id="CHEBI:17001"/>
        <dbReference type="ChEBI" id="CHEBI:17071"/>
        <dbReference type="ChEBI" id="CHEBI:44841"/>
        <dbReference type="EC" id="4.1.2.25"/>
    </reaction>
</comment>
<comment type="similarity">
    <text evidence="3 6">Belongs to the DHNA family.</text>
</comment>
<dbReference type="PANTHER" id="PTHR42844">
    <property type="entry name" value="DIHYDRONEOPTERIN ALDOLASE 1-RELATED"/>
    <property type="match status" value="1"/>
</dbReference>
<dbReference type="CDD" id="cd00534">
    <property type="entry name" value="DHNA_DHNTPE"/>
    <property type="match status" value="1"/>
</dbReference>
<keyword evidence="5 6" id="KW-0456">Lyase</keyword>
<dbReference type="InterPro" id="IPR006157">
    <property type="entry name" value="FolB_dom"/>
</dbReference>
<dbReference type="GO" id="GO:0005737">
    <property type="term" value="C:cytoplasm"/>
    <property type="evidence" value="ECO:0007669"/>
    <property type="project" value="TreeGrafter"/>
</dbReference>
<dbReference type="Gene3D" id="3.30.1130.10">
    <property type="match status" value="1"/>
</dbReference>
<dbReference type="EMBL" id="CP045798">
    <property type="protein sequence ID" value="QNB47398.1"/>
    <property type="molecule type" value="Genomic_DNA"/>
</dbReference>
<dbReference type="InterPro" id="IPR043133">
    <property type="entry name" value="GTP-CH-I_C/QueF"/>
</dbReference>
<evidence type="ECO:0000256" key="3">
    <source>
        <dbReference type="ARBA" id="ARBA00005708"/>
    </source>
</evidence>
<dbReference type="PANTHER" id="PTHR42844:SF1">
    <property type="entry name" value="DIHYDRONEOPTERIN ALDOLASE 1-RELATED"/>
    <property type="match status" value="1"/>
</dbReference>
<evidence type="ECO:0000259" key="7">
    <source>
        <dbReference type="SMART" id="SM00905"/>
    </source>
</evidence>
<comment type="pathway">
    <text evidence="2 6">Cofactor biosynthesis; tetrahydrofolate biosynthesis; 2-amino-4-hydroxy-6-hydroxymethyl-7,8-dihydropteridine diphosphate from 7,8-dihydroneopterin triphosphate: step 3/4.</text>
</comment>
<dbReference type="RefSeq" id="WP_051966200.1">
    <property type="nucleotide sequence ID" value="NZ_CP045798.1"/>
</dbReference>
<gene>
    <name evidence="8" type="primary">folB</name>
    <name evidence="8" type="ORF">BR63_14530</name>
</gene>
<accession>A0A7G6E5P4</accession>
<dbReference type="Proteomes" id="UP000515847">
    <property type="component" value="Chromosome"/>
</dbReference>
<sequence>MQVKVMEPLDKVLLYGLRFYGYHGVWPEEKKLGQWFEVDLEMWGDFTQASKTDNLEDALDYSIVYQLVKTVIEGPSVNLLEKLASQIAGALLEIDSIQKVQVRVKKPGAPLGGPMGYAGIEIVRSKNYG</sequence>
<dbReference type="SUPFAM" id="SSF55620">
    <property type="entry name" value="Tetrahydrobiopterin biosynthesis enzymes-like"/>
    <property type="match status" value="1"/>
</dbReference>
<evidence type="ECO:0000313" key="8">
    <source>
        <dbReference type="EMBL" id="QNB47398.1"/>
    </source>
</evidence>
<reference evidence="8 9" key="1">
    <citation type="journal article" date="2019" name="Front. Microbiol.">
        <title>Thermoanaerosceptrum fracticalcis gen. nov. sp. nov., a Novel Fumarate-Fermenting Microorganism From a Deep Fractured Carbonate Aquifer of the US Great Basin.</title>
        <authorList>
            <person name="Hamilton-Brehm S.D."/>
            <person name="Stewart L.E."/>
            <person name="Zavarin M."/>
            <person name="Caldwell M."/>
            <person name="Lawson P.A."/>
            <person name="Onstott T.C."/>
            <person name="Grzymski J."/>
            <person name="Neveux I."/>
            <person name="Lollar B.S."/>
            <person name="Russell C.E."/>
            <person name="Moser D.P."/>
        </authorList>
    </citation>
    <scope>NUCLEOTIDE SEQUENCE [LARGE SCALE GENOMIC DNA]</scope>
    <source>
        <strain evidence="8 9">DRI-13</strain>
    </source>
</reference>
<dbReference type="SMART" id="SM00905">
    <property type="entry name" value="FolB"/>
    <property type="match status" value="1"/>
</dbReference>
<proteinExistence type="inferred from homology"/>
<dbReference type="GO" id="GO:0046654">
    <property type="term" value="P:tetrahydrofolate biosynthetic process"/>
    <property type="evidence" value="ECO:0007669"/>
    <property type="project" value="UniProtKB-UniRule"/>
</dbReference>
<dbReference type="GO" id="GO:0046656">
    <property type="term" value="P:folic acid biosynthetic process"/>
    <property type="evidence" value="ECO:0007669"/>
    <property type="project" value="UniProtKB-UniRule"/>
</dbReference>
<dbReference type="InterPro" id="IPR006156">
    <property type="entry name" value="Dihydroneopterin_aldolase"/>
</dbReference>
<dbReference type="NCBIfam" id="TIGR00526">
    <property type="entry name" value="folB_dom"/>
    <property type="match status" value="1"/>
</dbReference>
<protein>
    <recommendedName>
        <fullName evidence="6">7,8-dihydroneopterin aldolase</fullName>
        <ecNumber evidence="6">4.1.2.25</ecNumber>
    </recommendedName>
</protein>
<evidence type="ECO:0000256" key="4">
    <source>
        <dbReference type="ARBA" id="ARBA00022909"/>
    </source>
</evidence>
<evidence type="ECO:0000313" key="9">
    <source>
        <dbReference type="Proteomes" id="UP000515847"/>
    </source>
</evidence>
<name>A0A7G6E5P4_THEFR</name>
<dbReference type="UniPathway" id="UPA00077">
    <property type="reaction ID" value="UER00154"/>
</dbReference>
<evidence type="ECO:0000256" key="6">
    <source>
        <dbReference type="RuleBase" id="RU362079"/>
    </source>
</evidence>